<evidence type="ECO:0000313" key="2">
    <source>
        <dbReference type="Proteomes" id="UP001596978"/>
    </source>
</evidence>
<reference evidence="2" key="1">
    <citation type="journal article" date="2019" name="Int. J. Syst. Evol. Microbiol.">
        <title>The Global Catalogue of Microorganisms (GCM) 10K type strain sequencing project: providing services to taxonomists for standard genome sequencing and annotation.</title>
        <authorList>
            <consortium name="The Broad Institute Genomics Platform"/>
            <consortium name="The Broad Institute Genome Sequencing Center for Infectious Disease"/>
            <person name="Wu L."/>
            <person name="Ma J."/>
        </authorList>
    </citation>
    <scope>NUCLEOTIDE SEQUENCE [LARGE SCALE GENOMIC DNA]</scope>
    <source>
        <strain evidence="2">CCUG 62952</strain>
    </source>
</reference>
<protein>
    <submittedName>
        <fullName evidence="1">Uncharacterized protein</fullName>
    </submittedName>
</protein>
<dbReference type="Proteomes" id="UP001596978">
    <property type="component" value="Unassembled WGS sequence"/>
</dbReference>
<organism evidence="1 2">
    <name type="scientific">Sungkyunkwania multivorans</name>
    <dbReference type="NCBI Taxonomy" id="1173618"/>
    <lineage>
        <taxon>Bacteria</taxon>
        <taxon>Pseudomonadati</taxon>
        <taxon>Bacteroidota</taxon>
        <taxon>Flavobacteriia</taxon>
        <taxon>Flavobacteriales</taxon>
        <taxon>Flavobacteriaceae</taxon>
        <taxon>Sungkyunkwania</taxon>
    </lineage>
</organism>
<evidence type="ECO:0000313" key="1">
    <source>
        <dbReference type="EMBL" id="MFD0863741.1"/>
    </source>
</evidence>
<name>A0ABW3D1P7_9FLAO</name>
<sequence length="291" mass="34000">MLKLIRRPFMQAVETPCIFLNEGLISMDYEIDIAHQTIIGEKTTSEVFSLLAKKELLKVDEIGHLYHIKVKEDIYKNSDSNIRYVEELSILHHNLVVYTNSTGQITDVVNRRAIKEEWETISPKLYSKYKKDPNTIKYVTNVQQMLSDKDHFLEYIRNHSLIKALFPDIYHLEVGKQLVKTSNVREPGTGIEMPIFMIGTPTLDEKRSTIEILQIGKLDKERFDGQPLTRTLRKIYEIPHLPVEIDLNVFETCELDTSFKMLEKTRCQEIQIGPEYLHRHVIKTSLRKTEL</sequence>
<gene>
    <name evidence="1" type="ORF">ACFQ1M_16115</name>
</gene>
<dbReference type="RefSeq" id="WP_386410050.1">
    <property type="nucleotide sequence ID" value="NZ_JBHTJH010000017.1"/>
</dbReference>
<keyword evidence="2" id="KW-1185">Reference proteome</keyword>
<proteinExistence type="predicted"/>
<accession>A0ABW3D1P7</accession>
<dbReference type="EMBL" id="JBHTJH010000017">
    <property type="protein sequence ID" value="MFD0863741.1"/>
    <property type="molecule type" value="Genomic_DNA"/>
</dbReference>
<comment type="caution">
    <text evidence="1">The sequence shown here is derived from an EMBL/GenBank/DDBJ whole genome shotgun (WGS) entry which is preliminary data.</text>
</comment>